<protein>
    <submittedName>
        <fullName evidence="1">Uncharacterized protein</fullName>
    </submittedName>
</protein>
<proteinExistence type="predicted"/>
<accession>A0A5J4WLK0</accession>
<reference evidence="1 2" key="1">
    <citation type="submission" date="2019-03" db="EMBL/GenBank/DDBJ databases">
        <title>Single cell metagenomics reveals metabolic interactions within the superorganism composed of flagellate Streblomastix strix and complex community of Bacteroidetes bacteria on its surface.</title>
        <authorList>
            <person name="Treitli S.C."/>
            <person name="Kolisko M."/>
            <person name="Husnik F."/>
            <person name="Keeling P."/>
            <person name="Hampl V."/>
        </authorList>
    </citation>
    <scope>NUCLEOTIDE SEQUENCE [LARGE SCALE GENOMIC DNA]</scope>
    <source>
        <strain evidence="1">ST1C</strain>
    </source>
</reference>
<sequence>MEFMPRPEIEACLAEQSIVPPTFEKYDPRYMKKQDAFKIYVLSKQMAFEDLIQRFPAINNTFSKTEMQQKMNYAKTTYIHEESLRIFVEHDLIA</sequence>
<name>A0A5J4WLK0_9EUKA</name>
<dbReference type="AlphaFoldDB" id="A0A5J4WLK0"/>
<dbReference type="EMBL" id="SNRW01001580">
    <property type="protein sequence ID" value="KAA6395834.1"/>
    <property type="molecule type" value="Genomic_DNA"/>
</dbReference>
<gene>
    <name evidence="1" type="ORF">EZS28_008634</name>
</gene>
<evidence type="ECO:0000313" key="2">
    <source>
        <dbReference type="Proteomes" id="UP000324800"/>
    </source>
</evidence>
<comment type="caution">
    <text evidence="1">The sequence shown here is derived from an EMBL/GenBank/DDBJ whole genome shotgun (WGS) entry which is preliminary data.</text>
</comment>
<organism evidence="1 2">
    <name type="scientific">Streblomastix strix</name>
    <dbReference type="NCBI Taxonomy" id="222440"/>
    <lineage>
        <taxon>Eukaryota</taxon>
        <taxon>Metamonada</taxon>
        <taxon>Preaxostyla</taxon>
        <taxon>Oxymonadida</taxon>
        <taxon>Streblomastigidae</taxon>
        <taxon>Streblomastix</taxon>
    </lineage>
</organism>
<evidence type="ECO:0000313" key="1">
    <source>
        <dbReference type="EMBL" id="KAA6395834.1"/>
    </source>
</evidence>
<dbReference type="Proteomes" id="UP000324800">
    <property type="component" value="Unassembled WGS sequence"/>
</dbReference>